<dbReference type="GO" id="GO:0016491">
    <property type="term" value="F:oxidoreductase activity"/>
    <property type="evidence" value="ECO:0007669"/>
    <property type="project" value="UniProtKB-KW"/>
</dbReference>
<evidence type="ECO:0000256" key="1">
    <source>
        <dbReference type="ARBA" id="ARBA00008056"/>
    </source>
</evidence>
<evidence type="ECO:0000313" key="7">
    <source>
        <dbReference type="EMBL" id="CDO71471.1"/>
    </source>
</evidence>
<dbReference type="Pfam" id="PF03171">
    <property type="entry name" value="2OG-FeII_Oxy"/>
    <property type="match status" value="1"/>
</dbReference>
<dbReference type="PANTHER" id="PTHR10209">
    <property type="entry name" value="OXIDOREDUCTASE, 2OG-FE II OXYGENASE FAMILY PROTEIN"/>
    <property type="match status" value="1"/>
</dbReference>
<accession>A0A060SB72</accession>
<keyword evidence="2 5" id="KW-0479">Metal-binding</keyword>
<dbReference type="STRING" id="5643.A0A060SB72"/>
<dbReference type="Proteomes" id="UP000029665">
    <property type="component" value="Unassembled WGS sequence"/>
</dbReference>
<dbReference type="InterPro" id="IPR005123">
    <property type="entry name" value="Oxoglu/Fe-dep_dioxygenase_dom"/>
</dbReference>
<dbReference type="PROSITE" id="PS51471">
    <property type="entry name" value="FE2OG_OXY"/>
    <property type="match status" value="1"/>
</dbReference>
<reference evidence="7" key="1">
    <citation type="submission" date="2014-01" db="EMBL/GenBank/DDBJ databases">
        <title>The genome of the white-rot fungus Pycnoporus cinnabarinus: a basidiomycete model with a versatile arsenal for lignocellulosic biomass breakdown.</title>
        <authorList>
            <person name="Levasseur A."/>
            <person name="Lomascolo A."/>
            <person name="Ruiz-Duenas F.J."/>
            <person name="Uzan E."/>
            <person name="Piumi F."/>
            <person name="Kues U."/>
            <person name="Ram A.F.J."/>
            <person name="Murat C."/>
            <person name="Haon M."/>
            <person name="Benoit I."/>
            <person name="Arfi Y."/>
            <person name="Chevret D."/>
            <person name="Drula E."/>
            <person name="Kwon M.J."/>
            <person name="Gouret P."/>
            <person name="Lesage-Meessen L."/>
            <person name="Lombard V."/>
            <person name="Mariette J."/>
            <person name="Noirot C."/>
            <person name="Park J."/>
            <person name="Patyshakuliyeva A."/>
            <person name="Wieneger R.A.B."/>
            <person name="Wosten H.A.B."/>
            <person name="Martin F."/>
            <person name="Coutinho P.M."/>
            <person name="de Vries R."/>
            <person name="Martinez A.T."/>
            <person name="Klopp C."/>
            <person name="Pontarotti P."/>
            <person name="Henrissat B."/>
            <person name="Record E."/>
        </authorList>
    </citation>
    <scope>NUCLEOTIDE SEQUENCE [LARGE SCALE GENOMIC DNA]</scope>
    <source>
        <strain evidence="7">BRFM137</strain>
    </source>
</reference>
<dbReference type="EMBL" id="CCBP010000101">
    <property type="protein sequence ID" value="CDO71471.1"/>
    <property type="molecule type" value="Genomic_DNA"/>
</dbReference>
<comment type="similarity">
    <text evidence="1 5">Belongs to the iron/ascorbate-dependent oxidoreductase family.</text>
</comment>
<dbReference type="Pfam" id="PF14226">
    <property type="entry name" value="DIOX_N"/>
    <property type="match status" value="1"/>
</dbReference>
<sequence>MTSVLLGEAEGISVLDFGAFLAGSESMKQELATAMLDSFKRIGFVYLVNHGIPEANIRTMFQWSKRFFDLPAQVKLLAPHPPSGTHHRGYSAPGVEKVVQHVYDPESLRDIRVKAPDVKESFESGWEESKSMPNIWLPEGVLPGFKEACMDFFWACHDVELNILKALCLALGISEDYLVRYHQGHDNQLRLLHYPSVPVQDLEDDKISRIDAHSDFGSITLLLQDDIGGLEVEDPNNPGKFISAPSIDGALIVNAGDFMMRWSNDLIRSTVHRVRAPPQRKTVNGMAPERYSIPYFCAPDFSAVVECLPGTYSIGNPPKYEPISAQQYILQRLAASY</sequence>
<keyword evidence="4 5" id="KW-0408">Iron</keyword>
<dbReference type="HOGENOM" id="CLU_010119_6_1_1"/>
<dbReference type="PANTHER" id="PTHR10209:SF804">
    <property type="entry name" value="FE2OG DIOXYGENASE DOMAIN-CONTAINING PROTEIN"/>
    <property type="match status" value="1"/>
</dbReference>
<dbReference type="InterPro" id="IPR044861">
    <property type="entry name" value="IPNS-like_FE2OG_OXY"/>
</dbReference>
<keyword evidence="3 5" id="KW-0560">Oxidoreductase</keyword>
<dbReference type="InterPro" id="IPR026992">
    <property type="entry name" value="DIOX_N"/>
</dbReference>
<dbReference type="OMA" id="ARCPAHT"/>
<protein>
    <recommendedName>
        <fullName evidence="6">Fe2OG dioxygenase domain-containing protein</fullName>
    </recommendedName>
</protein>
<evidence type="ECO:0000259" key="6">
    <source>
        <dbReference type="PROSITE" id="PS51471"/>
    </source>
</evidence>
<organism evidence="7 8">
    <name type="scientific">Pycnoporus cinnabarinus</name>
    <name type="common">Cinnabar-red polypore</name>
    <name type="synonym">Trametes cinnabarina</name>
    <dbReference type="NCBI Taxonomy" id="5643"/>
    <lineage>
        <taxon>Eukaryota</taxon>
        <taxon>Fungi</taxon>
        <taxon>Dikarya</taxon>
        <taxon>Basidiomycota</taxon>
        <taxon>Agaricomycotina</taxon>
        <taxon>Agaricomycetes</taxon>
        <taxon>Polyporales</taxon>
        <taxon>Polyporaceae</taxon>
        <taxon>Trametes</taxon>
    </lineage>
</organism>
<name>A0A060SB72_PYCCI</name>
<dbReference type="SUPFAM" id="SSF51197">
    <property type="entry name" value="Clavaminate synthase-like"/>
    <property type="match status" value="1"/>
</dbReference>
<dbReference type="Gene3D" id="2.60.120.330">
    <property type="entry name" value="B-lactam Antibiotic, Isopenicillin N Synthase, Chain"/>
    <property type="match status" value="1"/>
</dbReference>
<proteinExistence type="inferred from homology"/>
<dbReference type="GO" id="GO:0046872">
    <property type="term" value="F:metal ion binding"/>
    <property type="evidence" value="ECO:0007669"/>
    <property type="project" value="UniProtKB-KW"/>
</dbReference>
<evidence type="ECO:0000256" key="5">
    <source>
        <dbReference type="RuleBase" id="RU003682"/>
    </source>
</evidence>
<feature type="domain" description="Fe2OG dioxygenase" evidence="6">
    <location>
        <begin position="185"/>
        <end position="299"/>
    </location>
</feature>
<comment type="caution">
    <text evidence="7">The sequence shown here is derived from an EMBL/GenBank/DDBJ whole genome shotgun (WGS) entry which is preliminary data.</text>
</comment>
<dbReference type="OrthoDB" id="288590at2759"/>
<keyword evidence="8" id="KW-1185">Reference proteome</keyword>
<dbReference type="InterPro" id="IPR027443">
    <property type="entry name" value="IPNS-like_sf"/>
</dbReference>
<evidence type="ECO:0000313" key="8">
    <source>
        <dbReference type="Proteomes" id="UP000029665"/>
    </source>
</evidence>
<evidence type="ECO:0000256" key="3">
    <source>
        <dbReference type="ARBA" id="ARBA00023002"/>
    </source>
</evidence>
<dbReference type="PRINTS" id="PR00682">
    <property type="entry name" value="IPNSYNTHASE"/>
</dbReference>
<dbReference type="AlphaFoldDB" id="A0A060SB72"/>
<gene>
    <name evidence="7" type="ORF">BN946_scf184909.g65</name>
</gene>
<evidence type="ECO:0000256" key="2">
    <source>
        <dbReference type="ARBA" id="ARBA00022723"/>
    </source>
</evidence>
<evidence type="ECO:0000256" key="4">
    <source>
        <dbReference type="ARBA" id="ARBA00023004"/>
    </source>
</evidence>